<accession>A0A481Z319</accession>
<name>A0A481Z319_9VIRU</name>
<proteinExistence type="predicted"/>
<reference evidence="1" key="1">
    <citation type="journal article" date="2019" name="MBio">
        <title>Virus Genomes from Deep Sea Sediments Expand the Ocean Megavirome and Support Independent Origins of Viral Gigantism.</title>
        <authorList>
            <person name="Backstrom D."/>
            <person name="Yutin N."/>
            <person name="Jorgensen S.L."/>
            <person name="Dharamshi J."/>
            <person name="Homa F."/>
            <person name="Zaremba-Niedwiedzka K."/>
            <person name="Spang A."/>
            <person name="Wolf Y.I."/>
            <person name="Koonin E.V."/>
            <person name="Ettema T.J."/>
        </authorList>
    </citation>
    <scope>NUCLEOTIDE SEQUENCE</scope>
</reference>
<protein>
    <submittedName>
        <fullName evidence="1">Uncharacterized protein</fullName>
    </submittedName>
</protein>
<sequence>MNNETYDFHGEGECCNTVYVELNSEYKDLGNKKYIGGKIINIKLIKTIQEGENADNDYIEKHIYEILFSDYSIFRFNIKNIHNGFYNGYLCIEQTYNA</sequence>
<organism evidence="1">
    <name type="scientific">Pithovirus LCPAC101</name>
    <dbReference type="NCBI Taxonomy" id="2506586"/>
    <lineage>
        <taxon>Viruses</taxon>
        <taxon>Pithoviruses</taxon>
    </lineage>
</organism>
<gene>
    <name evidence="1" type="ORF">LCPAC101_00340</name>
</gene>
<dbReference type="EMBL" id="MK500439">
    <property type="protein sequence ID" value="QBK89751.1"/>
    <property type="molecule type" value="Genomic_DNA"/>
</dbReference>
<evidence type="ECO:0000313" key="1">
    <source>
        <dbReference type="EMBL" id="QBK89751.1"/>
    </source>
</evidence>